<feature type="compositionally biased region" description="Polar residues" evidence="1">
    <location>
        <begin position="24"/>
        <end position="46"/>
    </location>
</feature>
<gene>
    <name evidence="3" type="ORF">rosag_30640</name>
</gene>
<evidence type="ECO:0000313" key="4">
    <source>
        <dbReference type="Proteomes" id="UP001161325"/>
    </source>
</evidence>
<dbReference type="Proteomes" id="UP001161325">
    <property type="component" value="Unassembled WGS sequence"/>
</dbReference>
<dbReference type="Gene3D" id="2.60.40.4070">
    <property type="match status" value="1"/>
</dbReference>
<reference evidence="3" key="1">
    <citation type="submission" date="2022-08" db="EMBL/GenBank/DDBJ databases">
        <title>Draft genome sequencing of Roseisolibacter agri AW1220.</title>
        <authorList>
            <person name="Tobiishi Y."/>
            <person name="Tonouchi A."/>
        </authorList>
    </citation>
    <scope>NUCLEOTIDE SEQUENCE</scope>
    <source>
        <strain evidence="3">AW1220</strain>
    </source>
</reference>
<feature type="chain" id="PRO_5041315904" description="FlgD Ig-like domain-containing protein" evidence="2">
    <location>
        <begin position="27"/>
        <end position="154"/>
    </location>
</feature>
<sequence length="154" mass="16500">MKLRWAALIAVLALSALMPRPTEAQASGQPPQSARRNGSLGQNYPNPFNPETTIPFSIGEPGCTDQTRQYRVTIRIYNLLAQVVAVPVIQGSGAVGAGGGPPAVENLTLGCGSYRAYWDGKYLNSSREAASGVYLYRLDVDGKVEGVKKFLVTK</sequence>
<comment type="caution">
    <text evidence="3">The sequence shown here is derived from an EMBL/GenBank/DDBJ whole genome shotgun (WGS) entry which is preliminary data.</text>
</comment>
<dbReference type="EMBL" id="BRXS01000004">
    <property type="protein sequence ID" value="GLC26551.1"/>
    <property type="molecule type" value="Genomic_DNA"/>
</dbReference>
<dbReference type="AlphaFoldDB" id="A0AA37QBA7"/>
<evidence type="ECO:0000313" key="3">
    <source>
        <dbReference type="EMBL" id="GLC26551.1"/>
    </source>
</evidence>
<proteinExistence type="predicted"/>
<keyword evidence="2" id="KW-0732">Signal</keyword>
<evidence type="ECO:0008006" key="5">
    <source>
        <dbReference type="Google" id="ProtNLM"/>
    </source>
</evidence>
<evidence type="ECO:0000256" key="1">
    <source>
        <dbReference type="SAM" id="MobiDB-lite"/>
    </source>
</evidence>
<feature type="signal peptide" evidence="2">
    <location>
        <begin position="1"/>
        <end position="26"/>
    </location>
</feature>
<name>A0AA37QBA7_9BACT</name>
<keyword evidence="4" id="KW-1185">Reference proteome</keyword>
<dbReference type="RefSeq" id="WP_284351001.1">
    <property type="nucleotide sequence ID" value="NZ_BRXS01000004.1"/>
</dbReference>
<organism evidence="3 4">
    <name type="scientific">Roseisolibacter agri</name>
    <dbReference type="NCBI Taxonomy" id="2014610"/>
    <lineage>
        <taxon>Bacteria</taxon>
        <taxon>Pseudomonadati</taxon>
        <taxon>Gemmatimonadota</taxon>
        <taxon>Gemmatimonadia</taxon>
        <taxon>Gemmatimonadales</taxon>
        <taxon>Gemmatimonadaceae</taxon>
        <taxon>Roseisolibacter</taxon>
    </lineage>
</organism>
<evidence type="ECO:0000256" key="2">
    <source>
        <dbReference type="SAM" id="SignalP"/>
    </source>
</evidence>
<feature type="region of interest" description="Disordered" evidence="1">
    <location>
        <begin position="21"/>
        <end position="46"/>
    </location>
</feature>
<protein>
    <recommendedName>
        <fullName evidence="5">FlgD Ig-like domain-containing protein</fullName>
    </recommendedName>
</protein>
<accession>A0AA37QBA7</accession>